<gene>
    <name evidence="5" type="ORF">ACEWY4_027568</name>
</gene>
<keyword evidence="3" id="KW-0812">Transmembrane</keyword>
<dbReference type="Pfam" id="PF08205">
    <property type="entry name" value="C2-set_2"/>
    <property type="match status" value="1"/>
</dbReference>
<evidence type="ECO:0000256" key="2">
    <source>
        <dbReference type="SAM" id="MobiDB-lite"/>
    </source>
</evidence>
<name>A0ABD1IQE0_9TELE</name>
<feature type="region of interest" description="Disordered" evidence="2">
    <location>
        <begin position="1"/>
        <end position="30"/>
    </location>
</feature>
<dbReference type="InterPro" id="IPR013162">
    <property type="entry name" value="CD80_C2-set"/>
</dbReference>
<protein>
    <recommendedName>
        <fullName evidence="4">CD80-like immunoglobulin C2-set domain-containing protein</fullName>
    </recommendedName>
</protein>
<feature type="transmembrane region" description="Helical" evidence="3">
    <location>
        <begin position="221"/>
        <end position="243"/>
    </location>
</feature>
<evidence type="ECO:0000256" key="3">
    <source>
        <dbReference type="SAM" id="Phobius"/>
    </source>
</evidence>
<feature type="domain" description="CD80-like immunoglobulin C2-set" evidence="4">
    <location>
        <begin position="83"/>
        <end position="158"/>
    </location>
</feature>
<evidence type="ECO:0000313" key="5">
    <source>
        <dbReference type="EMBL" id="KAL2076839.1"/>
    </source>
</evidence>
<feature type="compositionally biased region" description="Acidic residues" evidence="2">
    <location>
        <begin position="1"/>
        <end position="11"/>
    </location>
</feature>
<comment type="caution">
    <text evidence="5">The sequence shown here is derived from an EMBL/GenBank/DDBJ whole genome shotgun (WGS) entry which is preliminary data.</text>
</comment>
<keyword evidence="3" id="KW-0472">Membrane</keyword>
<dbReference type="Proteomes" id="UP001591681">
    <property type="component" value="Unassembled WGS sequence"/>
</dbReference>
<dbReference type="EMBL" id="JBHFQA010000051">
    <property type="protein sequence ID" value="KAL2076839.1"/>
    <property type="molecule type" value="Genomic_DNA"/>
</dbReference>
<keyword evidence="3" id="KW-1133">Transmembrane helix</keyword>
<accession>A0ABD1IQE0</accession>
<organism evidence="5 6">
    <name type="scientific">Coilia grayii</name>
    <name type="common">Gray's grenadier anchovy</name>
    <dbReference type="NCBI Taxonomy" id="363190"/>
    <lineage>
        <taxon>Eukaryota</taxon>
        <taxon>Metazoa</taxon>
        <taxon>Chordata</taxon>
        <taxon>Craniata</taxon>
        <taxon>Vertebrata</taxon>
        <taxon>Euteleostomi</taxon>
        <taxon>Actinopterygii</taxon>
        <taxon>Neopterygii</taxon>
        <taxon>Teleostei</taxon>
        <taxon>Clupei</taxon>
        <taxon>Clupeiformes</taxon>
        <taxon>Clupeoidei</taxon>
        <taxon>Engraulidae</taxon>
        <taxon>Coilinae</taxon>
        <taxon>Coilia</taxon>
    </lineage>
</organism>
<sequence>MKAEAGQEEEALISCESSRRSKKSLNTKAETPLRHPHHLPFGDHLIFTGPAMELWMVGSVLVLVILQGTAARVPRDASSAVAQDDTVLATCTAASSQAPVELAWVLGSLENTTTTITVPPENPTALATVTSYLIGAVPPDGQQRAVQCVITRPNLEGEKIISYTLDSTMCSLEPQTQSPVFHWTEEEEVLLGEALALASKVDEKGLSINCTYGQVQMGEKVALAFVAVVGGLSVLAMICLCVLKMCDKL</sequence>
<dbReference type="InterPro" id="IPR013783">
    <property type="entry name" value="Ig-like_fold"/>
</dbReference>
<keyword evidence="6" id="KW-1185">Reference proteome</keyword>
<dbReference type="Gene3D" id="2.60.40.10">
    <property type="entry name" value="Immunoglobulins"/>
    <property type="match status" value="1"/>
</dbReference>
<reference evidence="5 6" key="1">
    <citation type="submission" date="2024-09" db="EMBL/GenBank/DDBJ databases">
        <title>A chromosome-level genome assembly of Gray's grenadier anchovy, Coilia grayii.</title>
        <authorList>
            <person name="Fu Z."/>
        </authorList>
    </citation>
    <scope>NUCLEOTIDE SEQUENCE [LARGE SCALE GENOMIC DNA]</scope>
    <source>
        <strain evidence="5">G4</strain>
        <tissue evidence="5">Muscle</tissue>
    </source>
</reference>
<dbReference type="AlphaFoldDB" id="A0ABD1IQE0"/>
<keyword evidence="1" id="KW-1015">Disulfide bond</keyword>
<proteinExistence type="predicted"/>
<evidence type="ECO:0000256" key="1">
    <source>
        <dbReference type="ARBA" id="ARBA00023157"/>
    </source>
</evidence>
<evidence type="ECO:0000313" key="6">
    <source>
        <dbReference type="Proteomes" id="UP001591681"/>
    </source>
</evidence>
<evidence type="ECO:0000259" key="4">
    <source>
        <dbReference type="Pfam" id="PF08205"/>
    </source>
</evidence>